<evidence type="ECO:0000313" key="2">
    <source>
        <dbReference type="Proteomes" id="UP000228947"/>
    </source>
</evidence>
<dbReference type="InterPro" id="IPR013324">
    <property type="entry name" value="RNA_pol_sigma_r3/r4-like"/>
</dbReference>
<protein>
    <submittedName>
        <fullName evidence="1">Uncharacterized protein</fullName>
    </submittedName>
</protein>
<accession>A0A2M8PZN0</accession>
<evidence type="ECO:0000313" key="1">
    <source>
        <dbReference type="EMBL" id="PJF43002.1"/>
    </source>
</evidence>
<comment type="caution">
    <text evidence="1">The sequence shown here is derived from an EMBL/GenBank/DDBJ whole genome shotgun (WGS) entry which is preliminary data.</text>
</comment>
<dbReference type="Proteomes" id="UP000228947">
    <property type="component" value="Unassembled WGS sequence"/>
</dbReference>
<organism evidence="1 2">
    <name type="scientific">Candidatus Thermofonsia Clade 1 bacterium</name>
    <dbReference type="NCBI Taxonomy" id="2364210"/>
    <lineage>
        <taxon>Bacteria</taxon>
        <taxon>Bacillati</taxon>
        <taxon>Chloroflexota</taxon>
        <taxon>Candidatus Thermofontia</taxon>
        <taxon>Candidatus Thermofonsia Clade 1</taxon>
    </lineage>
</organism>
<dbReference type="InterPro" id="IPR036388">
    <property type="entry name" value="WH-like_DNA-bd_sf"/>
</dbReference>
<dbReference type="EMBL" id="PGTL01000005">
    <property type="protein sequence ID" value="PJF43002.1"/>
    <property type="molecule type" value="Genomic_DNA"/>
</dbReference>
<reference evidence="1 2" key="1">
    <citation type="submission" date="2017-11" db="EMBL/GenBank/DDBJ databases">
        <title>Evolution of Phototrophy in the Chloroflexi Phylum Driven by Horizontal Gene Transfer.</title>
        <authorList>
            <person name="Ward L.M."/>
            <person name="Hemp J."/>
            <person name="Shih P.M."/>
            <person name="Mcglynn S.E."/>
            <person name="Fischer W."/>
        </authorList>
    </citation>
    <scope>NUCLEOTIDE SEQUENCE [LARGE SCALE GENOMIC DNA]</scope>
    <source>
        <strain evidence="1">CP1_1M</strain>
    </source>
</reference>
<dbReference type="AlphaFoldDB" id="A0A2M8PZN0"/>
<name>A0A2M8PZN0_9CHLR</name>
<gene>
    <name evidence="1" type="ORF">CUN50_01755</name>
</gene>
<dbReference type="SUPFAM" id="SSF88659">
    <property type="entry name" value="Sigma3 and sigma4 domains of RNA polymerase sigma factors"/>
    <property type="match status" value="1"/>
</dbReference>
<proteinExistence type="predicted"/>
<sequence length="237" mass="28008">MMGSSDLDHVPSQRSLPLWCYKSDDALLSAFEAEMALPRPEQPSNNCAAFELIYRALALRTERLFNAFNQQYRGMIINWLQQAPLIEIALQRSDAGINDLVTEVYICIFRTWRHQSQSKFYQKFDGQLPRIFAYIRVTCRSVVRSLVHRPLHETMPLEEEIASEKPEEWLSRRADFYRRIRQLLNSTEQDILRLYIEDYSVDEIAFKIGQQKDLVKRLLKAILRKLRKDDDLRALLR</sequence>
<dbReference type="Gene3D" id="1.10.10.10">
    <property type="entry name" value="Winged helix-like DNA-binding domain superfamily/Winged helix DNA-binding domain"/>
    <property type="match status" value="1"/>
</dbReference>